<dbReference type="InterPro" id="IPR007428">
    <property type="entry name" value="MlaA"/>
</dbReference>
<dbReference type="Proteomes" id="UP000253941">
    <property type="component" value="Unassembled WGS sequence"/>
</dbReference>
<dbReference type="PANTHER" id="PTHR30035:SF3">
    <property type="entry name" value="INTERMEMBRANE PHOSPHOLIPID TRANSPORT SYSTEM LIPOPROTEIN MLAA"/>
    <property type="match status" value="1"/>
</dbReference>
<keyword evidence="2 4" id="KW-0732">Signal</keyword>
<keyword evidence="6" id="KW-1185">Reference proteome</keyword>
<name>A0A369T7Q3_9PROT</name>
<gene>
    <name evidence="5" type="ORF">DRB17_15750</name>
</gene>
<evidence type="ECO:0000313" key="5">
    <source>
        <dbReference type="EMBL" id="RDD60912.1"/>
    </source>
</evidence>
<evidence type="ECO:0000256" key="3">
    <source>
        <dbReference type="SAM" id="MobiDB-lite"/>
    </source>
</evidence>
<dbReference type="PANTHER" id="PTHR30035">
    <property type="entry name" value="LIPOPROTEIN VACJ-RELATED"/>
    <property type="match status" value="1"/>
</dbReference>
<dbReference type="RefSeq" id="WP_114583177.1">
    <property type="nucleotide sequence ID" value="NZ_QPMH01000018.1"/>
</dbReference>
<dbReference type="AlphaFoldDB" id="A0A369T7Q3"/>
<feature type="signal peptide" evidence="4">
    <location>
        <begin position="1"/>
        <end position="27"/>
    </location>
</feature>
<keyword evidence="5" id="KW-0449">Lipoprotein</keyword>
<sequence length="264" mass="29263">MPGGIDGSKLGRALATVFVSVALAACAANGEQTEEEELFGYEEPNDPLETPNRFVFAFNDAVDFAVIKPAASTYRFLLPQEFRDLVRNFARHVGLPVVIANHLLQGQWDRAEDSAARLLVNTVTLGLGDLVPERHPYHREDFGQTLAVWGVDDGFYLVLPILGPSSARDGTGKLVDIFLDPLTYVDGATTFSLATRAAEGVDFRARNIETLEEIRRDSVDFYARMRSLYYQRRRAQIENGDVETPAFPGYSEQTTPGETAELEN</sequence>
<organism evidence="5 6">
    <name type="scientific">Ferruginivarius sediminum</name>
    <dbReference type="NCBI Taxonomy" id="2661937"/>
    <lineage>
        <taxon>Bacteria</taxon>
        <taxon>Pseudomonadati</taxon>
        <taxon>Pseudomonadota</taxon>
        <taxon>Alphaproteobacteria</taxon>
        <taxon>Rhodospirillales</taxon>
        <taxon>Rhodospirillaceae</taxon>
        <taxon>Ferruginivarius</taxon>
    </lineage>
</organism>
<dbReference type="GO" id="GO:0016020">
    <property type="term" value="C:membrane"/>
    <property type="evidence" value="ECO:0007669"/>
    <property type="project" value="InterPro"/>
</dbReference>
<feature type="region of interest" description="Disordered" evidence="3">
    <location>
        <begin position="241"/>
        <end position="264"/>
    </location>
</feature>
<protein>
    <submittedName>
        <fullName evidence="5">VacJ family lipoprotein</fullName>
    </submittedName>
</protein>
<proteinExistence type="inferred from homology"/>
<feature type="chain" id="PRO_5016595491" evidence="4">
    <location>
        <begin position="28"/>
        <end position="264"/>
    </location>
</feature>
<evidence type="ECO:0000256" key="4">
    <source>
        <dbReference type="SAM" id="SignalP"/>
    </source>
</evidence>
<evidence type="ECO:0000256" key="1">
    <source>
        <dbReference type="ARBA" id="ARBA00010634"/>
    </source>
</evidence>
<reference evidence="5 6" key="1">
    <citation type="submission" date="2018-07" db="EMBL/GenBank/DDBJ databases">
        <title>Venubactetium sediminum gen. nov., sp. nov., isolated from a marine solar saltern.</title>
        <authorList>
            <person name="Wang S."/>
        </authorList>
    </citation>
    <scope>NUCLEOTIDE SEQUENCE [LARGE SCALE GENOMIC DNA]</scope>
    <source>
        <strain evidence="5 6">WD2A32</strain>
    </source>
</reference>
<comment type="caution">
    <text evidence="5">The sequence shown here is derived from an EMBL/GenBank/DDBJ whole genome shotgun (WGS) entry which is preliminary data.</text>
</comment>
<comment type="similarity">
    <text evidence="1">Belongs to the MlaA family.</text>
</comment>
<dbReference type="PRINTS" id="PR01805">
    <property type="entry name" value="VACJLIPOPROT"/>
</dbReference>
<evidence type="ECO:0000256" key="2">
    <source>
        <dbReference type="ARBA" id="ARBA00022729"/>
    </source>
</evidence>
<dbReference type="EMBL" id="QPMH01000018">
    <property type="protein sequence ID" value="RDD60912.1"/>
    <property type="molecule type" value="Genomic_DNA"/>
</dbReference>
<dbReference type="GO" id="GO:0120010">
    <property type="term" value="P:intermembrane phospholipid transfer"/>
    <property type="evidence" value="ECO:0007669"/>
    <property type="project" value="TreeGrafter"/>
</dbReference>
<dbReference type="Pfam" id="PF04333">
    <property type="entry name" value="MlaA"/>
    <property type="match status" value="1"/>
</dbReference>
<evidence type="ECO:0000313" key="6">
    <source>
        <dbReference type="Proteomes" id="UP000253941"/>
    </source>
</evidence>
<accession>A0A369T7Q3</accession>